<feature type="region of interest" description="Disordered" evidence="6">
    <location>
        <begin position="1"/>
        <end position="40"/>
    </location>
</feature>
<dbReference type="PANTHER" id="PTHR33602:SF1">
    <property type="entry name" value="REGULATORY PROTEIN RECX FAMILY PROTEIN"/>
    <property type="match status" value="1"/>
</dbReference>
<dbReference type="EMBL" id="RKHL01000001">
    <property type="protein sequence ID" value="ROR82160.1"/>
    <property type="molecule type" value="Genomic_DNA"/>
</dbReference>
<evidence type="ECO:0000259" key="8">
    <source>
        <dbReference type="Pfam" id="PF21981"/>
    </source>
</evidence>
<feature type="compositionally biased region" description="Low complexity" evidence="6">
    <location>
        <begin position="75"/>
        <end position="90"/>
    </location>
</feature>
<evidence type="ECO:0000256" key="6">
    <source>
        <dbReference type="SAM" id="MobiDB-lite"/>
    </source>
</evidence>
<comment type="subcellular location">
    <subcellularLocation>
        <location evidence="1 5">Cytoplasm</location>
    </subcellularLocation>
</comment>
<evidence type="ECO:0000256" key="4">
    <source>
        <dbReference type="ARBA" id="ARBA00022490"/>
    </source>
</evidence>
<dbReference type="PANTHER" id="PTHR33602">
    <property type="entry name" value="REGULATORY PROTEIN RECX FAMILY PROTEIN"/>
    <property type="match status" value="1"/>
</dbReference>
<gene>
    <name evidence="5" type="primary">recX</name>
    <name evidence="9" type="ORF">EDD42_2248</name>
</gene>
<evidence type="ECO:0000256" key="3">
    <source>
        <dbReference type="ARBA" id="ARBA00018111"/>
    </source>
</evidence>
<dbReference type="InterPro" id="IPR003783">
    <property type="entry name" value="Regulatory_RecX"/>
</dbReference>
<dbReference type="GO" id="GO:0006282">
    <property type="term" value="P:regulation of DNA repair"/>
    <property type="evidence" value="ECO:0007669"/>
    <property type="project" value="UniProtKB-UniRule"/>
</dbReference>
<evidence type="ECO:0000256" key="5">
    <source>
        <dbReference type="HAMAP-Rule" id="MF_01114"/>
    </source>
</evidence>
<evidence type="ECO:0000256" key="1">
    <source>
        <dbReference type="ARBA" id="ARBA00004496"/>
    </source>
</evidence>
<reference evidence="9 10" key="1">
    <citation type="submission" date="2018-11" db="EMBL/GenBank/DDBJ databases">
        <title>Sequencing the genomes of 1000 actinobacteria strains.</title>
        <authorList>
            <person name="Klenk H.-P."/>
        </authorList>
    </citation>
    <scope>NUCLEOTIDE SEQUENCE [LARGE SCALE GENOMIC DNA]</scope>
    <source>
        <strain evidence="9 10">DSM 14012</strain>
    </source>
</reference>
<comment type="caution">
    <text evidence="9">The sequence shown here is derived from an EMBL/GenBank/DDBJ whole genome shotgun (WGS) entry which is preliminary data.</text>
</comment>
<feature type="domain" description="RecX third three-helical" evidence="8">
    <location>
        <begin position="230"/>
        <end position="276"/>
    </location>
</feature>
<evidence type="ECO:0000313" key="10">
    <source>
        <dbReference type="Proteomes" id="UP000266915"/>
    </source>
</evidence>
<sequence>MVVSFPSAGPADESSEHVAPVTSLFGRRPAPDAAAEPDGWFVGQTEDAPVVAAPVVRPVAPLRRMSTGRADTETTPPGDASSDAPAATSPTTPPAPAPRTLAWTSVVEAPEDDDADDRAEADEVEAPVDPEVRLAELDLLAVRRLARRGCSEWEIAELLRGHDAAPDEVEHVLAELRRRGYLDDAELACQLVESLHTRKGQSRAVIGRELSSRRIDASIVSEALEAIDDDDELRRALVVAEKRAGQLRSLDQATAERRLSAYLARRGYGSAIIREACSRALSGSKRSGVSFR</sequence>
<keyword evidence="4 5" id="KW-0963">Cytoplasm</keyword>
<dbReference type="Gene3D" id="1.10.10.10">
    <property type="entry name" value="Winged helix-like DNA-binding domain superfamily/Winged helix DNA-binding domain"/>
    <property type="match status" value="3"/>
</dbReference>
<organism evidence="9 10">
    <name type="scientific">Plantibacter flavus</name>
    <dbReference type="NCBI Taxonomy" id="150123"/>
    <lineage>
        <taxon>Bacteria</taxon>
        <taxon>Bacillati</taxon>
        <taxon>Actinomycetota</taxon>
        <taxon>Actinomycetes</taxon>
        <taxon>Micrococcales</taxon>
        <taxon>Microbacteriaceae</taxon>
        <taxon>Plantibacter</taxon>
    </lineage>
</organism>
<name>A0A3N2C3Z3_9MICO</name>
<dbReference type="RefSeq" id="WP_085513017.1">
    <property type="nucleotide sequence ID" value="NZ_FXAP01000005.1"/>
</dbReference>
<dbReference type="HAMAP" id="MF_01114">
    <property type="entry name" value="RecX"/>
    <property type="match status" value="1"/>
</dbReference>
<dbReference type="Pfam" id="PF21981">
    <property type="entry name" value="RecX_HTH3"/>
    <property type="match status" value="1"/>
</dbReference>
<feature type="region of interest" description="Disordered" evidence="6">
    <location>
        <begin position="60"/>
        <end position="102"/>
    </location>
</feature>
<dbReference type="InterPro" id="IPR036388">
    <property type="entry name" value="WH-like_DNA-bd_sf"/>
</dbReference>
<dbReference type="Pfam" id="PF02631">
    <property type="entry name" value="RecX_HTH2"/>
    <property type="match status" value="1"/>
</dbReference>
<dbReference type="InterPro" id="IPR053925">
    <property type="entry name" value="RecX_HTH_3rd"/>
</dbReference>
<proteinExistence type="inferred from homology"/>
<dbReference type="InterPro" id="IPR053924">
    <property type="entry name" value="RecX_HTH_2nd"/>
</dbReference>
<keyword evidence="10" id="KW-1185">Reference proteome</keyword>
<evidence type="ECO:0000256" key="2">
    <source>
        <dbReference type="ARBA" id="ARBA00009695"/>
    </source>
</evidence>
<evidence type="ECO:0000259" key="7">
    <source>
        <dbReference type="Pfam" id="PF02631"/>
    </source>
</evidence>
<comment type="similarity">
    <text evidence="2 5">Belongs to the RecX family.</text>
</comment>
<accession>A0A3N2C3Z3</accession>
<dbReference type="AlphaFoldDB" id="A0A3N2C3Z3"/>
<dbReference type="Proteomes" id="UP000266915">
    <property type="component" value="Unassembled WGS sequence"/>
</dbReference>
<comment type="function">
    <text evidence="5">Modulates RecA activity.</text>
</comment>
<feature type="domain" description="RecX second three-helical" evidence="7">
    <location>
        <begin position="183"/>
        <end position="224"/>
    </location>
</feature>
<evidence type="ECO:0000313" key="9">
    <source>
        <dbReference type="EMBL" id="ROR82160.1"/>
    </source>
</evidence>
<dbReference type="GO" id="GO:0005737">
    <property type="term" value="C:cytoplasm"/>
    <property type="evidence" value="ECO:0007669"/>
    <property type="project" value="UniProtKB-SubCell"/>
</dbReference>
<protein>
    <recommendedName>
        <fullName evidence="3 5">Regulatory protein RecX</fullName>
    </recommendedName>
</protein>